<organism evidence="1 2">
    <name type="scientific">Moraxella cuniculi</name>
    <dbReference type="NCBI Taxonomy" id="34061"/>
    <lineage>
        <taxon>Bacteria</taxon>
        <taxon>Pseudomonadati</taxon>
        <taxon>Pseudomonadota</taxon>
        <taxon>Gammaproteobacteria</taxon>
        <taxon>Moraxellales</taxon>
        <taxon>Moraxellaceae</taxon>
        <taxon>Moraxella</taxon>
    </lineage>
</organism>
<evidence type="ECO:0000313" key="2">
    <source>
        <dbReference type="Proteomes" id="UP000274100"/>
    </source>
</evidence>
<dbReference type="AlphaFoldDB" id="A0A448GUF0"/>
<proteinExistence type="predicted"/>
<dbReference type="KEGG" id="mcun:NCTC10297_00365"/>
<dbReference type="EMBL" id="LR134343">
    <property type="protein sequence ID" value="VEG12443.1"/>
    <property type="molecule type" value="Genomic_DNA"/>
</dbReference>
<reference evidence="1 2" key="1">
    <citation type="submission" date="2018-12" db="EMBL/GenBank/DDBJ databases">
        <authorList>
            <consortium name="Pathogen Informatics"/>
        </authorList>
    </citation>
    <scope>NUCLEOTIDE SEQUENCE [LARGE SCALE GENOMIC DNA]</scope>
    <source>
        <strain evidence="1 2">NCTC10297</strain>
    </source>
</reference>
<gene>
    <name evidence="1" type="ORF">NCTC10297_00365</name>
</gene>
<evidence type="ECO:0000313" key="1">
    <source>
        <dbReference type="EMBL" id="VEG12443.1"/>
    </source>
</evidence>
<dbReference type="Proteomes" id="UP000274100">
    <property type="component" value="Chromosome"/>
</dbReference>
<protein>
    <submittedName>
        <fullName evidence="1">Uncharacterized protein</fullName>
    </submittedName>
</protein>
<sequence>MAASHASKPPSGLKIIRLAFDYRCLVNVALFVKLTYANTLFGLRNHRIFDNKGALIKPFWQLLLNQAWRRLMMADLDWFIAFELFVSTKQCDYLSNNPSCIKISEL</sequence>
<accession>A0A448GUF0</accession>
<name>A0A448GUF0_9GAMM</name>